<proteinExistence type="predicted"/>
<keyword evidence="1" id="KW-0479">Metal-binding</keyword>
<dbReference type="InterPro" id="IPR037010">
    <property type="entry name" value="VitB12-dep_Met_synth_activ_sf"/>
</dbReference>
<dbReference type="InterPro" id="IPR004223">
    <property type="entry name" value="VitB12-dep_Met_synth_activ_dom"/>
</dbReference>
<dbReference type="PROSITE" id="PS50974">
    <property type="entry name" value="ADOMET_ACTIVATION"/>
    <property type="match status" value="1"/>
</dbReference>
<gene>
    <name evidence="5" type="primary">METR1</name>
    <name evidence="5" type="ORF">GOODEAATRI_031770</name>
</gene>
<evidence type="ECO:0000313" key="6">
    <source>
        <dbReference type="Proteomes" id="UP001476798"/>
    </source>
</evidence>
<feature type="non-terminal residue" evidence="5">
    <location>
        <position position="1"/>
    </location>
</feature>
<evidence type="ECO:0000259" key="4">
    <source>
        <dbReference type="PROSITE" id="PS50974"/>
    </source>
</evidence>
<name>A0ABV0Q2Q6_9TELE</name>
<dbReference type="InterPro" id="IPR050554">
    <property type="entry name" value="Met_Synthase/Corrinoid"/>
</dbReference>
<keyword evidence="6" id="KW-1185">Reference proteome</keyword>
<comment type="caution">
    <text evidence="5">The sequence shown here is derived from an EMBL/GenBank/DDBJ whole genome shotgun (WGS) entry which is preliminary data.</text>
</comment>
<dbReference type="EMBL" id="JAHRIO010095542">
    <property type="protein sequence ID" value="MEQ2190066.1"/>
    <property type="molecule type" value="Genomic_DNA"/>
</dbReference>
<dbReference type="Proteomes" id="UP001476798">
    <property type="component" value="Unassembled WGS sequence"/>
</dbReference>
<protein>
    <submittedName>
        <fullName evidence="5">Methionine synthase</fullName>
    </submittedName>
</protein>
<dbReference type="Gene3D" id="3.10.196.10">
    <property type="entry name" value="Vitamin B12-dependent methionine synthase, activation domain"/>
    <property type="match status" value="1"/>
</dbReference>
<evidence type="ECO:0000313" key="5">
    <source>
        <dbReference type="EMBL" id="MEQ2190066.1"/>
    </source>
</evidence>
<feature type="domain" description="AdoMet activation" evidence="4">
    <location>
        <begin position="1"/>
        <end position="57"/>
    </location>
</feature>
<evidence type="ECO:0000256" key="3">
    <source>
        <dbReference type="PROSITE-ProRule" id="PRU00346"/>
    </source>
</evidence>
<dbReference type="PANTHER" id="PTHR45833">
    <property type="entry name" value="METHIONINE SYNTHASE"/>
    <property type="match status" value="1"/>
</dbReference>
<reference evidence="5 6" key="1">
    <citation type="submission" date="2021-06" db="EMBL/GenBank/DDBJ databases">
        <authorList>
            <person name="Palmer J.M."/>
        </authorList>
    </citation>
    <scope>NUCLEOTIDE SEQUENCE [LARGE SCALE GENOMIC DNA]</scope>
    <source>
        <strain evidence="5 6">GA_2019</strain>
        <tissue evidence="5">Muscle</tissue>
    </source>
</reference>
<accession>A0ABV0Q2Q6</accession>
<keyword evidence="2" id="KW-0170">Cobalt</keyword>
<organism evidence="5 6">
    <name type="scientific">Goodea atripinnis</name>
    <dbReference type="NCBI Taxonomy" id="208336"/>
    <lineage>
        <taxon>Eukaryota</taxon>
        <taxon>Metazoa</taxon>
        <taxon>Chordata</taxon>
        <taxon>Craniata</taxon>
        <taxon>Vertebrata</taxon>
        <taxon>Euteleostomi</taxon>
        <taxon>Actinopterygii</taxon>
        <taxon>Neopterygii</taxon>
        <taxon>Teleostei</taxon>
        <taxon>Neoteleostei</taxon>
        <taxon>Acanthomorphata</taxon>
        <taxon>Ovalentaria</taxon>
        <taxon>Atherinomorphae</taxon>
        <taxon>Cyprinodontiformes</taxon>
        <taxon>Goodeidae</taxon>
        <taxon>Goodea</taxon>
    </lineage>
</organism>
<sequence>IDLTESLAMTPAASVSGLYFSHPQASYFAVKDYARRKEMSTEEVEKWLAPILGYEQEP</sequence>
<evidence type="ECO:0000256" key="2">
    <source>
        <dbReference type="ARBA" id="ARBA00023285"/>
    </source>
</evidence>
<evidence type="ECO:0000256" key="1">
    <source>
        <dbReference type="ARBA" id="ARBA00022723"/>
    </source>
</evidence>
<dbReference type="PANTHER" id="PTHR45833:SF1">
    <property type="entry name" value="METHIONINE SYNTHASE"/>
    <property type="match status" value="1"/>
</dbReference>
<keyword evidence="3" id="KW-0489">Methyltransferase</keyword>
<keyword evidence="3" id="KW-0808">Transferase</keyword>
<dbReference type="Pfam" id="PF02965">
    <property type="entry name" value="Met_synt_B12"/>
    <property type="match status" value="1"/>
</dbReference>
<dbReference type="SUPFAM" id="SSF56507">
    <property type="entry name" value="Methionine synthase activation domain-like"/>
    <property type="match status" value="1"/>
</dbReference>